<evidence type="ECO:0000313" key="4">
    <source>
        <dbReference type="Proteomes" id="UP000321204"/>
    </source>
</evidence>
<evidence type="ECO:0000256" key="1">
    <source>
        <dbReference type="SAM" id="SignalP"/>
    </source>
</evidence>
<organism evidence="3 4">
    <name type="scientific">Flavisolibacter ginsenosidimutans</name>
    <dbReference type="NCBI Taxonomy" id="661481"/>
    <lineage>
        <taxon>Bacteria</taxon>
        <taxon>Pseudomonadati</taxon>
        <taxon>Bacteroidota</taxon>
        <taxon>Chitinophagia</taxon>
        <taxon>Chitinophagales</taxon>
        <taxon>Chitinophagaceae</taxon>
        <taxon>Flavisolibacter</taxon>
    </lineage>
</organism>
<dbReference type="SUPFAM" id="SSF54427">
    <property type="entry name" value="NTF2-like"/>
    <property type="match status" value="1"/>
</dbReference>
<evidence type="ECO:0000259" key="2">
    <source>
        <dbReference type="Pfam" id="PF14534"/>
    </source>
</evidence>
<protein>
    <recommendedName>
        <fullName evidence="2">DUF4440 domain-containing protein</fullName>
    </recommendedName>
</protein>
<reference evidence="3 4" key="1">
    <citation type="journal article" date="2015" name="Int. J. Syst. Evol. Microbiol.">
        <title>Flavisolibacter ginsenosidimutans sp. nov., with ginsenoside-converting activity isolated from soil used for cultivating ginseng.</title>
        <authorList>
            <person name="Zhao Y."/>
            <person name="Liu Q."/>
            <person name="Kang M.S."/>
            <person name="Jin F."/>
            <person name="Yu H."/>
            <person name="Im W.T."/>
        </authorList>
    </citation>
    <scope>NUCLEOTIDE SEQUENCE [LARGE SCALE GENOMIC DNA]</scope>
    <source>
        <strain evidence="3 4">Gsoil 636</strain>
    </source>
</reference>
<dbReference type="EMBL" id="CP042433">
    <property type="protein sequence ID" value="QEC58099.1"/>
    <property type="molecule type" value="Genomic_DNA"/>
</dbReference>
<dbReference type="InterPro" id="IPR032710">
    <property type="entry name" value="NTF2-like_dom_sf"/>
</dbReference>
<feature type="signal peptide" evidence="1">
    <location>
        <begin position="1"/>
        <end position="21"/>
    </location>
</feature>
<sequence length="175" mass="19528">MKRSNLLLTVALFALAFGAFAQSPKPAVNKMTNMPYKVENTNLKFGSSMYAMQVLQAWKAWDDNELDKMSGMFSDDFWGTLADGTVVKGKEAFLKGGTEYRSSFSSVSSEVIACTTLKSAEHPDNDAVVIWGRETDVKKDGTSQKAALHEVWFFNKAGKVFEFHQYASPIKEEMK</sequence>
<name>A0A5B8UPD9_9BACT</name>
<dbReference type="RefSeq" id="WP_146791105.1">
    <property type="nucleotide sequence ID" value="NZ_BAABIO010000003.1"/>
</dbReference>
<dbReference type="Gene3D" id="3.10.450.50">
    <property type="match status" value="1"/>
</dbReference>
<feature type="chain" id="PRO_5022928423" description="DUF4440 domain-containing protein" evidence="1">
    <location>
        <begin position="22"/>
        <end position="175"/>
    </location>
</feature>
<dbReference type="Proteomes" id="UP000321204">
    <property type="component" value="Chromosome"/>
</dbReference>
<dbReference type="AlphaFoldDB" id="A0A5B8UPD9"/>
<keyword evidence="1" id="KW-0732">Signal</keyword>
<dbReference type="Pfam" id="PF14534">
    <property type="entry name" value="DUF4440"/>
    <property type="match status" value="1"/>
</dbReference>
<feature type="domain" description="DUF4440" evidence="2">
    <location>
        <begin position="57"/>
        <end position="158"/>
    </location>
</feature>
<proteinExistence type="predicted"/>
<keyword evidence="4" id="KW-1185">Reference proteome</keyword>
<accession>A0A5B8UPD9</accession>
<evidence type="ECO:0000313" key="3">
    <source>
        <dbReference type="EMBL" id="QEC58099.1"/>
    </source>
</evidence>
<dbReference type="InterPro" id="IPR027843">
    <property type="entry name" value="DUF4440"/>
</dbReference>
<gene>
    <name evidence="3" type="ORF">FSB75_20040</name>
</gene>
<dbReference type="KEGG" id="fgg:FSB75_20040"/>
<dbReference type="OrthoDB" id="664849at2"/>